<keyword evidence="1" id="KW-1133">Transmembrane helix</keyword>
<dbReference type="EMBL" id="JALIDZ010000006">
    <property type="protein sequence ID" value="MCT8973060.1"/>
    <property type="molecule type" value="Genomic_DNA"/>
</dbReference>
<evidence type="ECO:0000313" key="3">
    <source>
        <dbReference type="Proteomes" id="UP001320898"/>
    </source>
</evidence>
<feature type="transmembrane region" description="Helical" evidence="1">
    <location>
        <begin position="122"/>
        <end position="144"/>
    </location>
</feature>
<sequence length="224" mass="24017">MTQSRILLINILLTAAFYVAGFVALGSGFPTIESSGQEIVQWFSENGTRARIYAWTSAFFSLGLAIFAGQVAALLPRANGYIFFAGVLGYALTAQVQGWFWAGLAFHPQNLDPAAARSIFGITAYWGPLINGSTTAMAAAIAALGLGSRPIIPRWLLWLSSVFFLEQAIETVTVFGSTGFIAPGGTMNVYLGGLIGFVWVGGVVRWAMPRVDAAWQSEMTSRFG</sequence>
<reference evidence="2 3" key="1">
    <citation type="submission" date="2022-04" db="EMBL/GenBank/DDBJ databases">
        <authorList>
            <person name="Ye Y.-Q."/>
            <person name="Du Z.-J."/>
        </authorList>
    </citation>
    <scope>NUCLEOTIDE SEQUENCE [LARGE SCALE GENOMIC DNA]</scope>
    <source>
        <strain evidence="2 3">A6E488</strain>
    </source>
</reference>
<accession>A0AAW5R169</accession>
<protein>
    <recommendedName>
        <fullName evidence="4">DUF4386 family protein</fullName>
    </recommendedName>
</protein>
<dbReference type="RefSeq" id="WP_261616643.1">
    <property type="nucleotide sequence ID" value="NZ_JALIDZ010000006.1"/>
</dbReference>
<evidence type="ECO:0000313" key="2">
    <source>
        <dbReference type="EMBL" id="MCT8973060.1"/>
    </source>
</evidence>
<gene>
    <name evidence="2" type="ORF">MUB46_14435</name>
</gene>
<comment type="caution">
    <text evidence="2">The sequence shown here is derived from an EMBL/GenBank/DDBJ whole genome shotgun (WGS) entry which is preliminary data.</text>
</comment>
<keyword evidence="1" id="KW-0472">Membrane</keyword>
<feature type="transmembrane region" description="Helical" evidence="1">
    <location>
        <begin position="7"/>
        <end position="32"/>
    </location>
</feature>
<dbReference type="Proteomes" id="UP001320898">
    <property type="component" value="Unassembled WGS sequence"/>
</dbReference>
<evidence type="ECO:0000256" key="1">
    <source>
        <dbReference type="SAM" id="Phobius"/>
    </source>
</evidence>
<name>A0AAW5R169_9HYPH</name>
<feature type="transmembrane region" description="Helical" evidence="1">
    <location>
        <begin position="52"/>
        <end position="75"/>
    </location>
</feature>
<dbReference type="AlphaFoldDB" id="A0AAW5R169"/>
<keyword evidence="3" id="KW-1185">Reference proteome</keyword>
<feature type="transmembrane region" description="Helical" evidence="1">
    <location>
        <begin position="187"/>
        <end position="208"/>
    </location>
</feature>
<feature type="transmembrane region" description="Helical" evidence="1">
    <location>
        <begin position="82"/>
        <end position="102"/>
    </location>
</feature>
<evidence type="ECO:0008006" key="4">
    <source>
        <dbReference type="Google" id="ProtNLM"/>
    </source>
</evidence>
<proteinExistence type="predicted"/>
<keyword evidence="1" id="KW-0812">Transmembrane</keyword>
<feature type="transmembrane region" description="Helical" evidence="1">
    <location>
        <begin position="156"/>
        <end position="181"/>
    </location>
</feature>
<organism evidence="2 3">
    <name type="scientific">Microbaculum marinisediminis</name>
    <dbReference type="NCBI Taxonomy" id="2931392"/>
    <lineage>
        <taxon>Bacteria</taxon>
        <taxon>Pseudomonadati</taxon>
        <taxon>Pseudomonadota</taxon>
        <taxon>Alphaproteobacteria</taxon>
        <taxon>Hyphomicrobiales</taxon>
        <taxon>Tepidamorphaceae</taxon>
        <taxon>Microbaculum</taxon>
    </lineage>
</organism>